<accession>A0A1D1XS31</accession>
<dbReference type="Pfam" id="PF22650">
    <property type="entry name" value="At5g48480-like_C"/>
    <property type="match status" value="1"/>
</dbReference>
<feature type="domain" description="VOC" evidence="1">
    <location>
        <begin position="26"/>
        <end position="158"/>
    </location>
</feature>
<dbReference type="PANTHER" id="PTHR34109:SF1">
    <property type="entry name" value="VOC DOMAIN-CONTAINING PROTEIN"/>
    <property type="match status" value="1"/>
</dbReference>
<gene>
    <name evidence="2" type="primary">At5g48480_0</name>
    <name evidence="2" type="ORF">g.90733</name>
</gene>
<dbReference type="PANTHER" id="PTHR34109">
    <property type="entry name" value="BNAUNNG04460D PROTEIN-RELATED"/>
    <property type="match status" value="1"/>
</dbReference>
<protein>
    <submittedName>
        <fullName evidence="2">Uncharacterized protein At5g48480</fullName>
    </submittedName>
</protein>
<dbReference type="Gene3D" id="3.10.180.10">
    <property type="entry name" value="2,3-Dihydroxybiphenyl 1,2-Dioxygenase, domain 1"/>
    <property type="match status" value="1"/>
</dbReference>
<dbReference type="SUPFAM" id="SSF54593">
    <property type="entry name" value="Glyoxalase/Bleomycin resistance protein/Dihydroxybiphenyl dioxygenase"/>
    <property type="match status" value="1"/>
</dbReference>
<evidence type="ECO:0000313" key="2">
    <source>
        <dbReference type="EMBL" id="JAT45202.1"/>
    </source>
</evidence>
<sequence length="166" mass="16895">MAQECGVEAVPAVNGAAKAGAVGFASFKPQLVVPGYKADEAVQFYKEAFGAEELRRVSHLKRKAEKDIPLILCAELKIGSSSLLVCDQTDDAAGGKAVGGSVVFRLEAADVEAAISKAVKAGAVLEGEVSEEGEGPCGGGLVGTLRDPFGQAWIVASVGTNCVSDA</sequence>
<dbReference type="EMBL" id="GDJX01022734">
    <property type="protein sequence ID" value="JAT45202.1"/>
    <property type="molecule type" value="Transcribed_RNA"/>
</dbReference>
<dbReference type="InterPro" id="IPR037523">
    <property type="entry name" value="VOC_core"/>
</dbReference>
<name>A0A1D1XS31_9ARAE</name>
<dbReference type="InterPro" id="IPR054575">
    <property type="entry name" value="At5g48480-like_C"/>
</dbReference>
<reference evidence="2" key="1">
    <citation type="submission" date="2015-07" db="EMBL/GenBank/DDBJ databases">
        <title>Transcriptome Assembly of Anthurium amnicola.</title>
        <authorList>
            <person name="Suzuki J."/>
        </authorList>
    </citation>
    <scope>NUCLEOTIDE SEQUENCE</scope>
</reference>
<dbReference type="PROSITE" id="PS51819">
    <property type="entry name" value="VOC"/>
    <property type="match status" value="1"/>
</dbReference>
<dbReference type="AlphaFoldDB" id="A0A1D1XS31"/>
<dbReference type="InterPro" id="IPR029068">
    <property type="entry name" value="Glyas_Bleomycin-R_OHBP_Dase"/>
</dbReference>
<dbReference type="Pfam" id="PF22656">
    <property type="entry name" value="At5g48480-like_N"/>
    <property type="match status" value="1"/>
</dbReference>
<dbReference type="InterPro" id="IPR054576">
    <property type="entry name" value="At5g48480-like_N"/>
</dbReference>
<proteinExistence type="predicted"/>
<organism evidence="2">
    <name type="scientific">Anthurium amnicola</name>
    <dbReference type="NCBI Taxonomy" id="1678845"/>
    <lineage>
        <taxon>Eukaryota</taxon>
        <taxon>Viridiplantae</taxon>
        <taxon>Streptophyta</taxon>
        <taxon>Embryophyta</taxon>
        <taxon>Tracheophyta</taxon>
        <taxon>Spermatophyta</taxon>
        <taxon>Magnoliopsida</taxon>
        <taxon>Liliopsida</taxon>
        <taxon>Araceae</taxon>
        <taxon>Pothoideae</taxon>
        <taxon>Potheae</taxon>
        <taxon>Anthurium</taxon>
    </lineage>
</organism>
<evidence type="ECO:0000259" key="1">
    <source>
        <dbReference type="PROSITE" id="PS51819"/>
    </source>
</evidence>